<comment type="similarity">
    <text evidence="5">Belongs to the complex I subunit 2 family.</text>
</comment>
<evidence type="ECO:0000256" key="5">
    <source>
        <dbReference type="HAMAP-Rule" id="MF_00445"/>
    </source>
</evidence>
<keyword evidence="4 5" id="KW-0472">Membrane</keyword>
<dbReference type="FunCoup" id="A0A330L5K4">
    <property type="interactions" value="140"/>
</dbReference>
<dbReference type="GO" id="GO:0048038">
    <property type="term" value="F:quinone binding"/>
    <property type="evidence" value="ECO:0007669"/>
    <property type="project" value="UniProtKB-KW"/>
</dbReference>
<feature type="transmembrane region" description="Helical" evidence="5">
    <location>
        <begin position="12"/>
        <end position="31"/>
    </location>
</feature>
<dbReference type="GO" id="GO:0042773">
    <property type="term" value="P:ATP synthesis coupled electron transport"/>
    <property type="evidence" value="ECO:0007669"/>
    <property type="project" value="InterPro"/>
</dbReference>
<gene>
    <name evidence="5 8" type="primary">nuoN</name>
    <name evidence="8" type="ORF">NITLEN_20102</name>
</gene>
<feature type="transmembrane region" description="Helical" evidence="5">
    <location>
        <begin position="326"/>
        <end position="348"/>
    </location>
</feature>
<sequence length="499" mass="54202">MNFELNMTIADLLLLLPEIFLILWLCLVLIVDFSFPRLPKEQIGYLSVVGLVVTLGCLAWFDLTHISGALFGNMFVLDRMAIFFKMFILGASILVILASIEYVNRFAFFRGEYYFLIVMSALGMMFMASANDLLSLFVTLEFSTFGFYVLVAYLREDLASNEAGLKFFILGVFAAGLLAYGISLVYGETGKLVFSDMASAPATPGLIVGFLLIFAALGFKIGAVPFHTWVPDTYHGAPTPVTAFLSIAPKGAAIAILLRLFFVALFTFKPMWVLLLAAVSVLSMTYANIVAIAQTNIKRLLAYSGIAQIGNVLIGMAAGTKMGNDAILFYLLTYLFANIGAFAVVIAMSQAIGSEEINDYSGLNRRSPFLAFSMLLFLLSLAGVPPLAGFIGKIYIFVAAIKEGLYTLITVGLVNIVISMYYYLIVVKKMYIAEPIDPSPIRISGPMKAVVYVGLAGTLLIGIYPQPFIDWVVSATMMFSHLPPTPAATALPPIPPLGG</sequence>
<feature type="transmembrane region" description="Helical" evidence="5">
    <location>
        <begin position="369"/>
        <end position="398"/>
    </location>
</feature>
<dbReference type="PANTHER" id="PTHR22773">
    <property type="entry name" value="NADH DEHYDROGENASE"/>
    <property type="match status" value="1"/>
</dbReference>
<feature type="transmembrane region" description="Helical" evidence="5">
    <location>
        <begin position="404"/>
        <end position="424"/>
    </location>
</feature>
<evidence type="ECO:0000256" key="2">
    <source>
        <dbReference type="ARBA" id="ARBA00022692"/>
    </source>
</evidence>
<feature type="transmembrane region" description="Helical" evidence="5">
    <location>
        <begin position="112"/>
        <end position="130"/>
    </location>
</feature>
<feature type="transmembrane region" description="Helical" evidence="5">
    <location>
        <begin position="167"/>
        <end position="186"/>
    </location>
</feature>
<protein>
    <recommendedName>
        <fullName evidence="5">NADH-quinone oxidoreductase subunit N</fullName>
        <ecNumber evidence="5">7.1.1.-</ecNumber>
    </recommendedName>
    <alternativeName>
        <fullName evidence="5">NADH dehydrogenase I subunit N</fullName>
    </alternativeName>
    <alternativeName>
        <fullName evidence="5">NDH-1 subunit N</fullName>
    </alternativeName>
</protein>
<keyword evidence="5" id="KW-0520">NAD</keyword>
<feature type="transmembrane region" description="Helical" evidence="5">
    <location>
        <begin position="449"/>
        <end position="469"/>
    </location>
</feature>
<keyword evidence="5" id="KW-0830">Ubiquinone</keyword>
<dbReference type="EMBL" id="OUNR01000012">
    <property type="protein sequence ID" value="SPP64462.1"/>
    <property type="molecule type" value="Genomic_DNA"/>
</dbReference>
<keyword evidence="3 5" id="KW-1133">Transmembrane helix</keyword>
<dbReference type="AlphaFoldDB" id="A0A330L5K4"/>
<dbReference type="RefSeq" id="WP_121988856.1">
    <property type="nucleotide sequence ID" value="NZ_OUNR01000012.1"/>
</dbReference>
<evidence type="ECO:0000256" key="6">
    <source>
        <dbReference type="RuleBase" id="RU000320"/>
    </source>
</evidence>
<dbReference type="InParanoid" id="A0A330L5K4"/>
<keyword evidence="2 5" id="KW-0812">Transmembrane</keyword>
<dbReference type="GO" id="GO:0012505">
    <property type="term" value="C:endomembrane system"/>
    <property type="evidence" value="ECO:0007669"/>
    <property type="project" value="UniProtKB-SubCell"/>
</dbReference>
<keyword evidence="8" id="KW-0560">Oxidoreductase</keyword>
<feature type="transmembrane region" description="Helical" evidence="5">
    <location>
        <begin position="136"/>
        <end position="155"/>
    </location>
</feature>
<reference evidence="9" key="1">
    <citation type="submission" date="2018-04" db="EMBL/GenBank/DDBJ databases">
        <authorList>
            <person name="Lucker S."/>
            <person name="Sakoula D."/>
        </authorList>
    </citation>
    <scope>NUCLEOTIDE SEQUENCE [LARGE SCALE GENOMIC DNA]</scope>
</reference>
<feature type="transmembrane region" description="Helical" evidence="5">
    <location>
        <begin position="81"/>
        <end position="100"/>
    </location>
</feature>
<evidence type="ECO:0000256" key="1">
    <source>
        <dbReference type="ARBA" id="ARBA00004127"/>
    </source>
</evidence>
<feature type="transmembrane region" description="Helical" evidence="5">
    <location>
        <begin position="242"/>
        <end position="266"/>
    </location>
</feature>
<comment type="subcellular location">
    <subcellularLocation>
        <location evidence="5">Cell membrane</location>
        <topology evidence="5">Multi-pass membrane protein</topology>
    </subcellularLocation>
    <subcellularLocation>
        <location evidence="1">Endomembrane system</location>
        <topology evidence="1">Multi-pass membrane protein</topology>
    </subcellularLocation>
    <subcellularLocation>
        <location evidence="6">Membrane</location>
        <topology evidence="6">Multi-pass membrane protein</topology>
    </subcellularLocation>
</comment>
<keyword evidence="5" id="KW-0874">Quinone</keyword>
<keyword evidence="9" id="KW-1185">Reference proteome</keyword>
<name>A0A330L5K4_9BACT</name>
<evidence type="ECO:0000313" key="9">
    <source>
        <dbReference type="Proteomes" id="UP000248168"/>
    </source>
</evidence>
<accession>A0A330L5K4</accession>
<evidence type="ECO:0000256" key="3">
    <source>
        <dbReference type="ARBA" id="ARBA00022989"/>
    </source>
</evidence>
<feature type="transmembrane region" description="Helical" evidence="5">
    <location>
        <begin position="206"/>
        <end position="230"/>
    </location>
</feature>
<dbReference type="Pfam" id="PF00361">
    <property type="entry name" value="Proton_antipo_M"/>
    <property type="match status" value="1"/>
</dbReference>
<feature type="domain" description="NADH:quinone oxidoreductase/Mrp antiporter transmembrane" evidence="7">
    <location>
        <begin position="130"/>
        <end position="419"/>
    </location>
</feature>
<evidence type="ECO:0000256" key="4">
    <source>
        <dbReference type="ARBA" id="ARBA00023136"/>
    </source>
</evidence>
<dbReference type="OrthoDB" id="9811718at2"/>
<dbReference type="InterPro" id="IPR001750">
    <property type="entry name" value="ND/Mrp_TM"/>
</dbReference>
<keyword evidence="5" id="KW-1278">Translocase</keyword>
<dbReference type="InterPro" id="IPR010096">
    <property type="entry name" value="NADH-Q_OxRdtase_suN/2"/>
</dbReference>
<dbReference type="GO" id="GO:0005886">
    <property type="term" value="C:plasma membrane"/>
    <property type="evidence" value="ECO:0007669"/>
    <property type="project" value="UniProtKB-SubCell"/>
</dbReference>
<organism evidence="8 9">
    <name type="scientific">Nitrospira lenta</name>
    <dbReference type="NCBI Taxonomy" id="1436998"/>
    <lineage>
        <taxon>Bacteria</taxon>
        <taxon>Pseudomonadati</taxon>
        <taxon>Nitrospirota</taxon>
        <taxon>Nitrospiria</taxon>
        <taxon>Nitrospirales</taxon>
        <taxon>Nitrospiraceae</taxon>
        <taxon>Nitrospira</taxon>
    </lineage>
</organism>
<feature type="transmembrane region" description="Helical" evidence="5">
    <location>
        <begin position="43"/>
        <end position="61"/>
    </location>
</feature>
<feature type="transmembrane region" description="Helical" evidence="5">
    <location>
        <begin position="272"/>
        <end position="293"/>
    </location>
</feature>
<keyword evidence="5" id="KW-1003">Cell membrane</keyword>
<dbReference type="HAMAP" id="MF_00445">
    <property type="entry name" value="NDH1_NuoN_1"/>
    <property type="match status" value="1"/>
</dbReference>
<dbReference type="EC" id="7.1.1.-" evidence="5"/>
<comment type="function">
    <text evidence="5">NDH-1 shuttles electrons from NADH, via FMN and iron-sulfur (Fe-S) centers, to quinones in the respiratory chain. The immediate electron acceptor for the enzyme in this species is believed to be ubiquinone. Couples the redox reaction to proton translocation (for every two electrons transferred, four hydrogen ions are translocated across the cytoplasmic membrane), and thus conserves the redox energy in a proton gradient.</text>
</comment>
<keyword evidence="5" id="KW-0813">Transport</keyword>
<evidence type="ECO:0000259" key="7">
    <source>
        <dbReference type="Pfam" id="PF00361"/>
    </source>
</evidence>
<comment type="subunit">
    <text evidence="5">NDH-1 is composed of 14 different subunits. Subunits NuoA, H, J, K, L, M, N constitute the membrane sector of the complex.</text>
</comment>
<dbReference type="Proteomes" id="UP000248168">
    <property type="component" value="Unassembled WGS sequence"/>
</dbReference>
<evidence type="ECO:0000313" key="8">
    <source>
        <dbReference type="EMBL" id="SPP64462.1"/>
    </source>
</evidence>
<dbReference type="NCBIfam" id="TIGR01770">
    <property type="entry name" value="NDH_I_N"/>
    <property type="match status" value="1"/>
</dbReference>
<dbReference type="GO" id="GO:0008137">
    <property type="term" value="F:NADH dehydrogenase (ubiquinone) activity"/>
    <property type="evidence" value="ECO:0007669"/>
    <property type="project" value="InterPro"/>
</dbReference>
<dbReference type="GO" id="GO:0050136">
    <property type="term" value="F:NADH dehydrogenase (quinone) (non-electrogenic) activity"/>
    <property type="evidence" value="ECO:0007669"/>
    <property type="project" value="UniProtKB-UniRule"/>
</dbReference>
<feature type="transmembrane region" description="Helical" evidence="5">
    <location>
        <begin position="300"/>
        <end position="320"/>
    </location>
</feature>
<comment type="catalytic activity">
    <reaction evidence="5">
        <text>a quinone + NADH + 5 H(+)(in) = a quinol + NAD(+) + 4 H(+)(out)</text>
        <dbReference type="Rhea" id="RHEA:57888"/>
        <dbReference type="ChEBI" id="CHEBI:15378"/>
        <dbReference type="ChEBI" id="CHEBI:24646"/>
        <dbReference type="ChEBI" id="CHEBI:57540"/>
        <dbReference type="ChEBI" id="CHEBI:57945"/>
        <dbReference type="ChEBI" id="CHEBI:132124"/>
    </reaction>
</comment>
<proteinExistence type="inferred from homology"/>